<feature type="transmembrane region" description="Helical" evidence="6">
    <location>
        <begin position="356"/>
        <end position="374"/>
    </location>
</feature>
<evidence type="ECO:0000256" key="1">
    <source>
        <dbReference type="ARBA" id="ARBA00004651"/>
    </source>
</evidence>
<dbReference type="GO" id="GO:0007165">
    <property type="term" value="P:signal transduction"/>
    <property type="evidence" value="ECO:0007669"/>
    <property type="project" value="UniProtKB-KW"/>
</dbReference>
<keyword evidence="2 6" id="KW-1003">Cell membrane</keyword>
<accession>A0A6J1L785</accession>
<organism evidence="7 8">
    <name type="scientific">Drosophila hydei</name>
    <name type="common">Fruit fly</name>
    <dbReference type="NCBI Taxonomy" id="7224"/>
    <lineage>
        <taxon>Eukaryota</taxon>
        <taxon>Metazoa</taxon>
        <taxon>Ecdysozoa</taxon>
        <taxon>Arthropoda</taxon>
        <taxon>Hexapoda</taxon>
        <taxon>Insecta</taxon>
        <taxon>Pterygota</taxon>
        <taxon>Neoptera</taxon>
        <taxon>Endopterygota</taxon>
        <taxon>Diptera</taxon>
        <taxon>Brachycera</taxon>
        <taxon>Muscomorpha</taxon>
        <taxon>Ephydroidea</taxon>
        <taxon>Drosophilidae</taxon>
        <taxon>Drosophila</taxon>
    </lineage>
</organism>
<reference evidence="8" key="1">
    <citation type="submission" date="2025-08" db="UniProtKB">
        <authorList>
            <consortium name="RefSeq"/>
        </authorList>
    </citation>
    <scope>IDENTIFICATION</scope>
    <source>
        <strain evidence="8">15085-1641.00</strain>
        <tissue evidence="8">Whole body</tissue>
    </source>
</reference>
<name>A0A6J1L785_DROHY</name>
<proteinExistence type="inferred from homology"/>
<feature type="transmembrane region" description="Helical" evidence="6">
    <location>
        <begin position="130"/>
        <end position="148"/>
    </location>
</feature>
<evidence type="ECO:0000256" key="2">
    <source>
        <dbReference type="ARBA" id="ARBA00022475"/>
    </source>
</evidence>
<evidence type="ECO:0000313" key="7">
    <source>
        <dbReference type="Proteomes" id="UP000504633"/>
    </source>
</evidence>
<dbReference type="OMA" id="FAYISTE"/>
<dbReference type="KEGG" id="dhe:111593278"/>
<comment type="subcellular location">
    <subcellularLocation>
        <location evidence="1 6">Cell membrane</location>
        <topology evidence="1 6">Multi-pass membrane protein</topology>
    </subcellularLocation>
</comment>
<sequence>MWHVPGELHEASLHRMSRLKHWLLLLPPRPLLQLKVFYTVSLLIYLAFILHWRFSFNYGVVYNRNDHFSRAIDLLNFVTLTIAHLAVAMELIWTDRTDQIEQQLERMRYLLRVQFGHKVNIVRVCRYCKAICWLWLTCCLVQLLMTIYNNLTTNMSRLLVYAFYSEVVLMLRLSEFSVFAVLILAFYMELAEVSCRLMLELDKTRYEVWSLRCLSLERLYVLQHLHGLLWSTVRLIERNFALSLIIVLLKYLVDISVLPYWMFVNNYNHVDMATTYYCATEEFCKLLFTFLPSYICTRCELLQRKLRSILHGLATDRQNAQLNTALYRISAQLGQESFAFSAGGLLVINNEMLGKFVFGMIGYIIICIQFRLALIDNSPEEAVQNFVTDAQRS</sequence>
<dbReference type="Proteomes" id="UP000504633">
    <property type="component" value="Unplaced"/>
</dbReference>
<keyword evidence="3 6" id="KW-0812">Transmembrane</keyword>
<dbReference type="OrthoDB" id="7862671at2759"/>
<evidence type="ECO:0000256" key="5">
    <source>
        <dbReference type="ARBA" id="ARBA00023136"/>
    </source>
</evidence>
<feature type="transmembrane region" description="Helical" evidence="6">
    <location>
        <begin position="74"/>
        <end position="93"/>
    </location>
</feature>
<dbReference type="GeneID" id="111593278"/>
<protein>
    <recommendedName>
        <fullName evidence="6">Gustatory receptor</fullName>
    </recommendedName>
</protein>
<dbReference type="AlphaFoldDB" id="A0A6J1L785"/>
<feature type="transmembrane region" description="Helical" evidence="6">
    <location>
        <begin position="36"/>
        <end position="54"/>
    </location>
</feature>
<evidence type="ECO:0000256" key="3">
    <source>
        <dbReference type="ARBA" id="ARBA00022692"/>
    </source>
</evidence>
<evidence type="ECO:0000256" key="6">
    <source>
        <dbReference type="RuleBase" id="RU363108"/>
    </source>
</evidence>
<keyword evidence="5 6" id="KW-0472">Membrane</keyword>
<keyword evidence="7" id="KW-1185">Reference proteome</keyword>
<evidence type="ECO:0000256" key="4">
    <source>
        <dbReference type="ARBA" id="ARBA00022989"/>
    </source>
</evidence>
<dbReference type="InterPro" id="IPR013604">
    <property type="entry name" value="7TM_chemorcpt"/>
</dbReference>
<dbReference type="Pfam" id="PF08395">
    <property type="entry name" value="7tm_7"/>
    <property type="match status" value="1"/>
</dbReference>
<keyword evidence="4 6" id="KW-1133">Transmembrane helix</keyword>
<gene>
    <name evidence="8" type="primary">LOC111593278</name>
</gene>
<dbReference type="RefSeq" id="XP_023161717.2">
    <property type="nucleotide sequence ID" value="XM_023305949.2"/>
</dbReference>
<comment type="similarity">
    <text evidence="6">Belongs to the insect chemoreceptor superfamily. Gustatory receptor (GR) family.</text>
</comment>
<dbReference type="GO" id="GO:0050909">
    <property type="term" value="P:sensory perception of taste"/>
    <property type="evidence" value="ECO:0007669"/>
    <property type="project" value="InterPro"/>
</dbReference>
<comment type="function">
    <text evidence="6">Gustatory receptor which mediates acceptance or avoidance behavior, depending on its substrates.</text>
</comment>
<comment type="caution">
    <text evidence="6">Lacks conserved residue(s) required for the propagation of feature annotation.</text>
</comment>
<feature type="transmembrane region" description="Helical" evidence="6">
    <location>
        <begin position="240"/>
        <end position="262"/>
    </location>
</feature>
<keyword evidence="6" id="KW-0807">Transducer</keyword>
<feature type="transmembrane region" description="Helical" evidence="6">
    <location>
        <begin position="168"/>
        <end position="188"/>
    </location>
</feature>
<dbReference type="GO" id="GO:0005886">
    <property type="term" value="C:plasma membrane"/>
    <property type="evidence" value="ECO:0007669"/>
    <property type="project" value="UniProtKB-SubCell"/>
</dbReference>
<evidence type="ECO:0000313" key="8">
    <source>
        <dbReference type="RefSeq" id="XP_023161717.2"/>
    </source>
</evidence>
<keyword evidence="6 8" id="KW-0675">Receptor</keyword>